<reference evidence="1" key="1">
    <citation type="submission" date="2019-08" db="EMBL/GenBank/DDBJ databases">
        <authorList>
            <person name="Kucharzyk K."/>
            <person name="Murdoch R.W."/>
            <person name="Higgins S."/>
            <person name="Loffler F."/>
        </authorList>
    </citation>
    <scope>NUCLEOTIDE SEQUENCE</scope>
</reference>
<proteinExistence type="predicted"/>
<organism evidence="1">
    <name type="scientific">bioreactor metagenome</name>
    <dbReference type="NCBI Taxonomy" id="1076179"/>
    <lineage>
        <taxon>unclassified sequences</taxon>
        <taxon>metagenomes</taxon>
        <taxon>ecological metagenomes</taxon>
    </lineage>
</organism>
<protein>
    <submittedName>
        <fullName evidence="1">Uncharacterized protein</fullName>
    </submittedName>
</protein>
<comment type="caution">
    <text evidence="1">The sequence shown here is derived from an EMBL/GenBank/DDBJ whole genome shotgun (WGS) entry which is preliminary data.</text>
</comment>
<dbReference type="EMBL" id="VSSQ01020736">
    <property type="protein sequence ID" value="MPM65820.1"/>
    <property type="molecule type" value="Genomic_DNA"/>
</dbReference>
<dbReference type="AlphaFoldDB" id="A0A645BK29"/>
<sequence length="70" mass="7856">MISAQKKFPNKGLAYNIPEACTFFIRKENGEVVFSEKVLISQLGAVGYMPANMRRISYKKADGSVNKIEK</sequence>
<name>A0A645BK29_9ZZZZ</name>
<accession>A0A645BK29</accession>
<gene>
    <name evidence="1" type="ORF">SDC9_112724</name>
</gene>
<evidence type="ECO:0000313" key="1">
    <source>
        <dbReference type="EMBL" id="MPM65820.1"/>
    </source>
</evidence>